<name>A0A370DL66_9GAMM</name>
<dbReference type="PANTHER" id="PTHR33693">
    <property type="entry name" value="TYPE-5 URACIL-DNA GLYCOSYLASE"/>
    <property type="match status" value="1"/>
</dbReference>
<evidence type="ECO:0000313" key="11">
    <source>
        <dbReference type="Proteomes" id="UP000254266"/>
    </source>
</evidence>
<dbReference type="InterPro" id="IPR051536">
    <property type="entry name" value="UDG_Type-4/5"/>
</dbReference>
<dbReference type="GO" id="GO:0051539">
    <property type="term" value="F:4 iron, 4 sulfur cluster binding"/>
    <property type="evidence" value="ECO:0007669"/>
    <property type="project" value="UniProtKB-KW"/>
</dbReference>
<dbReference type="InterPro" id="IPR005122">
    <property type="entry name" value="Uracil-DNA_glycosylase-like"/>
</dbReference>
<sequence length="274" mass="30613">MFVDNVDNIENSSPVTGVLSESLRCQYLNSMGIQTWFDPSLVVPQAETVIKQDEQSEVIQSLNRVDVNSVSAPRSVDSTHVINETKPPSEKTNNGLGVVTSRIEACEMCELHTVRKQAITGQGNVNAELFIVIDAPVKDINDENALLNIENKKMLQAMLQTIGYSLSSIYITSLVKCRPPEQRVPQTSEMICCDDHLSAQIKLVQPDVIMILGELASQQLLVSQKSLTDLRLRHHKHLGVPVYASYHPQELFNSSENKRKVWADLLQISKHLNN</sequence>
<dbReference type="SMART" id="SM00986">
    <property type="entry name" value="UDG"/>
    <property type="match status" value="1"/>
</dbReference>
<evidence type="ECO:0000256" key="1">
    <source>
        <dbReference type="ARBA" id="ARBA00022485"/>
    </source>
</evidence>
<comment type="caution">
    <text evidence="10">The sequence shown here is derived from an EMBL/GenBank/DDBJ whole genome shotgun (WGS) entry which is preliminary data.</text>
</comment>
<dbReference type="CDD" id="cd10030">
    <property type="entry name" value="UDG-F4_TTUDGA_SPO1dp_like"/>
    <property type="match status" value="1"/>
</dbReference>
<keyword evidence="4" id="KW-0378">Hydrolase</keyword>
<gene>
    <name evidence="10" type="ORF">DIZ80_05425</name>
</gene>
<evidence type="ECO:0000256" key="2">
    <source>
        <dbReference type="ARBA" id="ARBA00022723"/>
    </source>
</evidence>
<evidence type="ECO:0000256" key="5">
    <source>
        <dbReference type="ARBA" id="ARBA00023004"/>
    </source>
</evidence>
<evidence type="ECO:0000313" key="10">
    <source>
        <dbReference type="EMBL" id="RDH84906.1"/>
    </source>
</evidence>
<feature type="region of interest" description="Disordered" evidence="8">
    <location>
        <begin position="76"/>
        <end position="95"/>
    </location>
</feature>
<accession>A0A370DL66</accession>
<keyword evidence="2" id="KW-0479">Metal-binding</keyword>
<feature type="domain" description="Uracil-DNA glycosylase-like" evidence="9">
    <location>
        <begin position="120"/>
        <end position="266"/>
    </location>
</feature>
<keyword evidence="11" id="KW-1185">Reference proteome</keyword>
<dbReference type="GO" id="GO:0046872">
    <property type="term" value="F:metal ion binding"/>
    <property type="evidence" value="ECO:0007669"/>
    <property type="project" value="UniProtKB-KW"/>
</dbReference>
<keyword evidence="6" id="KW-0411">Iron-sulfur</keyword>
<keyword evidence="5" id="KW-0408">Iron</keyword>
<keyword evidence="3" id="KW-0227">DNA damage</keyword>
<dbReference type="PANTHER" id="PTHR33693:SF1">
    <property type="entry name" value="TYPE-4 URACIL-DNA GLYCOSYLASE"/>
    <property type="match status" value="1"/>
</dbReference>
<evidence type="ECO:0000256" key="3">
    <source>
        <dbReference type="ARBA" id="ARBA00022763"/>
    </source>
</evidence>
<organism evidence="10 11">
    <name type="scientific">endosymbiont of Galathealinum brachiosum</name>
    <dbReference type="NCBI Taxonomy" id="2200906"/>
    <lineage>
        <taxon>Bacteria</taxon>
        <taxon>Pseudomonadati</taxon>
        <taxon>Pseudomonadota</taxon>
        <taxon>Gammaproteobacteria</taxon>
        <taxon>sulfur-oxidizing symbionts</taxon>
    </lineage>
</organism>
<evidence type="ECO:0000256" key="7">
    <source>
        <dbReference type="ARBA" id="ARBA00023204"/>
    </source>
</evidence>
<dbReference type="Proteomes" id="UP000254266">
    <property type="component" value="Unassembled WGS sequence"/>
</dbReference>
<keyword evidence="7" id="KW-0234">DNA repair</keyword>
<dbReference type="EMBL" id="QFXC01000007">
    <property type="protein sequence ID" value="RDH84906.1"/>
    <property type="molecule type" value="Genomic_DNA"/>
</dbReference>
<dbReference type="SUPFAM" id="SSF52141">
    <property type="entry name" value="Uracil-DNA glycosylase-like"/>
    <property type="match status" value="1"/>
</dbReference>
<evidence type="ECO:0000259" key="9">
    <source>
        <dbReference type="SMART" id="SM00986"/>
    </source>
</evidence>
<dbReference type="GO" id="GO:0097506">
    <property type="term" value="F:deaminated base DNA N-glycosylase activity"/>
    <property type="evidence" value="ECO:0007669"/>
    <property type="project" value="UniProtKB-ARBA"/>
</dbReference>
<dbReference type="GO" id="GO:0006281">
    <property type="term" value="P:DNA repair"/>
    <property type="evidence" value="ECO:0007669"/>
    <property type="project" value="UniProtKB-KW"/>
</dbReference>
<protein>
    <recommendedName>
        <fullName evidence="9">Uracil-DNA glycosylase-like domain-containing protein</fullName>
    </recommendedName>
</protein>
<evidence type="ECO:0000256" key="6">
    <source>
        <dbReference type="ARBA" id="ARBA00023014"/>
    </source>
</evidence>
<evidence type="ECO:0000256" key="4">
    <source>
        <dbReference type="ARBA" id="ARBA00022801"/>
    </source>
</evidence>
<dbReference type="AlphaFoldDB" id="A0A370DL66"/>
<dbReference type="InterPro" id="IPR036895">
    <property type="entry name" value="Uracil-DNA_glycosylase-like_sf"/>
</dbReference>
<reference evidence="10 11" key="1">
    <citation type="journal article" date="2018" name="ISME J.">
        <title>Endosymbiont genomes yield clues of tubeworm success.</title>
        <authorList>
            <person name="Li Y."/>
            <person name="Liles M.R."/>
            <person name="Halanych K.M."/>
        </authorList>
    </citation>
    <scope>NUCLEOTIDE SEQUENCE [LARGE SCALE GENOMIC DNA]</scope>
    <source>
        <strain evidence="10">A1464</strain>
    </source>
</reference>
<proteinExistence type="predicted"/>
<keyword evidence="1" id="KW-0004">4Fe-4S</keyword>
<dbReference type="SMART" id="SM00987">
    <property type="entry name" value="UreE_C"/>
    <property type="match status" value="1"/>
</dbReference>
<dbReference type="Gene3D" id="3.40.470.10">
    <property type="entry name" value="Uracil-DNA glycosylase-like domain"/>
    <property type="match status" value="1"/>
</dbReference>
<dbReference type="Pfam" id="PF03167">
    <property type="entry name" value="UDG"/>
    <property type="match status" value="1"/>
</dbReference>
<evidence type="ECO:0000256" key="8">
    <source>
        <dbReference type="SAM" id="MobiDB-lite"/>
    </source>
</evidence>